<dbReference type="GO" id="GO:0046872">
    <property type="term" value="F:metal ion binding"/>
    <property type="evidence" value="ECO:0007669"/>
    <property type="project" value="UniProtKB-KW"/>
</dbReference>
<keyword evidence="4" id="KW-0548">Nucleotidyltransferase</keyword>
<dbReference type="EMBL" id="JADIMR010000118">
    <property type="protein sequence ID" value="MBO8447634.1"/>
    <property type="molecule type" value="Genomic_DNA"/>
</dbReference>
<dbReference type="PANTHER" id="PTHR47545">
    <property type="entry name" value="MULTIFUNCTIONAL CCA PROTEIN"/>
    <property type="match status" value="1"/>
</dbReference>
<dbReference type="Proteomes" id="UP000823637">
    <property type="component" value="Unassembled WGS sequence"/>
</dbReference>
<dbReference type="InterPro" id="IPR043519">
    <property type="entry name" value="NT_sf"/>
</dbReference>
<keyword evidence="2 11" id="KW-0808">Transferase</keyword>
<evidence type="ECO:0000256" key="10">
    <source>
        <dbReference type="ARBA" id="ARBA00022884"/>
    </source>
</evidence>
<dbReference type="GO" id="GO:0003723">
    <property type="term" value="F:RNA binding"/>
    <property type="evidence" value="ECO:0007669"/>
    <property type="project" value="UniProtKB-KW"/>
</dbReference>
<keyword evidence="5" id="KW-0479">Metal-binding</keyword>
<comment type="caution">
    <text evidence="15">The sequence shown here is derived from an EMBL/GenBank/DDBJ whole genome shotgun (WGS) entry which is preliminary data.</text>
</comment>
<dbReference type="GO" id="GO:0042245">
    <property type="term" value="P:RNA repair"/>
    <property type="evidence" value="ECO:0007669"/>
    <property type="project" value="UniProtKB-KW"/>
</dbReference>
<evidence type="ECO:0000313" key="16">
    <source>
        <dbReference type="Proteomes" id="UP000823637"/>
    </source>
</evidence>
<dbReference type="InterPro" id="IPR003607">
    <property type="entry name" value="HD/PDEase_dom"/>
</dbReference>
<dbReference type="PANTHER" id="PTHR47545:SF1">
    <property type="entry name" value="MULTIFUNCTIONAL CCA PROTEIN"/>
    <property type="match status" value="1"/>
</dbReference>
<dbReference type="InterPro" id="IPR032828">
    <property type="entry name" value="PolyA_RNA-bd"/>
</dbReference>
<evidence type="ECO:0000256" key="1">
    <source>
        <dbReference type="ARBA" id="ARBA00001946"/>
    </source>
</evidence>
<keyword evidence="8" id="KW-0067">ATP-binding</keyword>
<dbReference type="Pfam" id="PF01743">
    <property type="entry name" value="PolyA_pol"/>
    <property type="match status" value="1"/>
</dbReference>
<keyword evidence="7" id="KW-0692">RNA repair</keyword>
<dbReference type="GO" id="GO:0016779">
    <property type="term" value="F:nucleotidyltransferase activity"/>
    <property type="evidence" value="ECO:0007669"/>
    <property type="project" value="UniProtKB-KW"/>
</dbReference>
<evidence type="ECO:0000256" key="6">
    <source>
        <dbReference type="ARBA" id="ARBA00022741"/>
    </source>
</evidence>
<dbReference type="SUPFAM" id="SSF81301">
    <property type="entry name" value="Nucleotidyltransferase"/>
    <property type="match status" value="1"/>
</dbReference>
<keyword evidence="9" id="KW-0460">Magnesium</keyword>
<dbReference type="GO" id="GO:0008033">
    <property type="term" value="P:tRNA processing"/>
    <property type="evidence" value="ECO:0007669"/>
    <property type="project" value="UniProtKB-KW"/>
</dbReference>
<evidence type="ECO:0000256" key="5">
    <source>
        <dbReference type="ARBA" id="ARBA00022723"/>
    </source>
</evidence>
<evidence type="ECO:0000256" key="11">
    <source>
        <dbReference type="RuleBase" id="RU003953"/>
    </source>
</evidence>
<name>A0A9D9EHC8_9BACT</name>
<keyword evidence="6" id="KW-0547">Nucleotide-binding</keyword>
<dbReference type="InterPro" id="IPR006674">
    <property type="entry name" value="HD_domain"/>
</dbReference>
<dbReference type="SUPFAM" id="SSF81891">
    <property type="entry name" value="Poly A polymerase C-terminal region-like"/>
    <property type="match status" value="1"/>
</dbReference>
<reference evidence="15" key="2">
    <citation type="journal article" date="2021" name="PeerJ">
        <title>Extensive microbial diversity within the chicken gut microbiome revealed by metagenomics and culture.</title>
        <authorList>
            <person name="Gilroy R."/>
            <person name="Ravi A."/>
            <person name="Getino M."/>
            <person name="Pursley I."/>
            <person name="Horton D.L."/>
            <person name="Alikhan N.F."/>
            <person name="Baker D."/>
            <person name="Gharbi K."/>
            <person name="Hall N."/>
            <person name="Watson M."/>
            <person name="Adriaenssens E.M."/>
            <person name="Foster-Nyarko E."/>
            <person name="Jarju S."/>
            <person name="Secka A."/>
            <person name="Antonio M."/>
            <person name="Oren A."/>
            <person name="Chaudhuri R.R."/>
            <person name="La Ragione R."/>
            <person name="Hildebrand F."/>
            <person name="Pallen M.J."/>
        </authorList>
    </citation>
    <scope>NUCLEOTIDE SEQUENCE</scope>
    <source>
        <strain evidence="15">D3-1215</strain>
    </source>
</reference>
<dbReference type="Gene3D" id="3.30.460.10">
    <property type="entry name" value="Beta Polymerase, domain 2"/>
    <property type="match status" value="1"/>
</dbReference>
<evidence type="ECO:0000313" key="15">
    <source>
        <dbReference type="EMBL" id="MBO8447634.1"/>
    </source>
</evidence>
<keyword evidence="10 11" id="KW-0694">RNA-binding</keyword>
<feature type="domain" description="HD" evidence="13">
    <location>
        <begin position="276"/>
        <end position="362"/>
    </location>
</feature>
<dbReference type="CDD" id="cd05398">
    <property type="entry name" value="NT_ClassII-CCAase"/>
    <property type="match status" value="1"/>
</dbReference>
<evidence type="ECO:0000256" key="4">
    <source>
        <dbReference type="ARBA" id="ARBA00022695"/>
    </source>
</evidence>
<reference evidence="15" key="1">
    <citation type="submission" date="2020-10" db="EMBL/GenBank/DDBJ databases">
        <authorList>
            <person name="Gilroy R."/>
        </authorList>
    </citation>
    <scope>NUCLEOTIDE SEQUENCE</scope>
    <source>
        <strain evidence="15">D3-1215</strain>
    </source>
</reference>
<dbReference type="CDD" id="cd00077">
    <property type="entry name" value="HDc"/>
    <property type="match status" value="1"/>
</dbReference>
<evidence type="ECO:0000256" key="3">
    <source>
        <dbReference type="ARBA" id="ARBA00022694"/>
    </source>
</evidence>
<dbReference type="InterPro" id="IPR050124">
    <property type="entry name" value="tRNA_CCA-adding_enzyme"/>
</dbReference>
<dbReference type="AlphaFoldDB" id="A0A9D9EHC8"/>
<dbReference type="Pfam" id="PF01966">
    <property type="entry name" value="HD"/>
    <property type="match status" value="1"/>
</dbReference>
<dbReference type="InterPro" id="IPR002646">
    <property type="entry name" value="PolA_pol_head_dom"/>
</dbReference>
<sequence length="493" mass="55118">MQDTKDLSWEHPVFKVISEAARHCGCRCYVIGGYVRDFLLKRKSVDIDIVCTGGQGQSADTGNSADGPRCGIMLAKEVRSALGKQARLSVFKNFGTAQVAYKGLEIEFVGARKESYRSDSRKPIVENGTLEDDQNRRDFTINALAISLNADDYGTLADPFGGVRDLENKLIRTPLDPDITFSDDPLRMFRAIRFASQLDFRIEDSTFDAISRNRERMSILSAERITSELNKIILSERPSRGFIMLDKAGLLELVLPEMTALKGTEVISGKGHKDVFLHSLAVLDNVAAASGNPYLRWAALLHDTGKAVTKHFDEKTGWTFRNHDYIGTKIVFRIFKRLKLPLNENLRYVQKIVGLHMRPIVLVEDKVTDSAVRRLLFEAGNDIEDLMVLCKADITTKNESKQKQYRENLSLVEQKLKDIEQKDHVRNFQPPVDGAEIMKVFNLPPCAAVGTIKSAIKDAILDGKIPNDHEAAYRLMIEEGAKLGLAPALPVQA</sequence>
<evidence type="ECO:0000256" key="2">
    <source>
        <dbReference type="ARBA" id="ARBA00022679"/>
    </source>
</evidence>
<comment type="cofactor">
    <cofactor evidence="1">
        <name>Mg(2+)</name>
        <dbReference type="ChEBI" id="CHEBI:18420"/>
    </cofactor>
</comment>
<gene>
    <name evidence="15" type="ORF">IAC32_07835</name>
</gene>
<evidence type="ECO:0000256" key="9">
    <source>
        <dbReference type="ARBA" id="ARBA00022842"/>
    </source>
</evidence>
<evidence type="ECO:0000256" key="7">
    <source>
        <dbReference type="ARBA" id="ARBA00022800"/>
    </source>
</evidence>
<feature type="domain" description="tRNA nucleotidyltransferase/poly(A) polymerase RNA and SrmB- binding" evidence="14">
    <location>
        <begin position="199"/>
        <end position="260"/>
    </location>
</feature>
<keyword evidence="3" id="KW-0819">tRNA processing</keyword>
<comment type="similarity">
    <text evidence="11">Belongs to the tRNA nucleotidyltransferase/poly(A) polymerase family.</text>
</comment>
<dbReference type="Pfam" id="PF12627">
    <property type="entry name" value="PolyA_pol_RNAbd"/>
    <property type="match status" value="1"/>
</dbReference>
<proteinExistence type="inferred from homology"/>
<dbReference type="GO" id="GO:0005524">
    <property type="term" value="F:ATP binding"/>
    <property type="evidence" value="ECO:0007669"/>
    <property type="project" value="UniProtKB-KW"/>
</dbReference>
<protein>
    <submittedName>
        <fullName evidence="15">HD domain-containing protein</fullName>
    </submittedName>
</protein>
<evidence type="ECO:0000256" key="8">
    <source>
        <dbReference type="ARBA" id="ARBA00022840"/>
    </source>
</evidence>
<evidence type="ECO:0000259" key="13">
    <source>
        <dbReference type="Pfam" id="PF01966"/>
    </source>
</evidence>
<evidence type="ECO:0000259" key="14">
    <source>
        <dbReference type="Pfam" id="PF12627"/>
    </source>
</evidence>
<accession>A0A9D9EHC8</accession>
<dbReference type="Gene3D" id="1.10.3090.10">
    <property type="entry name" value="cca-adding enzyme, domain 2"/>
    <property type="match status" value="1"/>
</dbReference>
<organism evidence="15 16">
    <name type="scientific">Candidatus Enterocola intestinipullorum</name>
    <dbReference type="NCBI Taxonomy" id="2840783"/>
    <lineage>
        <taxon>Bacteria</taxon>
        <taxon>Pseudomonadati</taxon>
        <taxon>Bacteroidota</taxon>
        <taxon>Bacteroidia</taxon>
        <taxon>Bacteroidales</taxon>
        <taxon>Candidatus Enterocola</taxon>
    </lineage>
</organism>
<evidence type="ECO:0000259" key="12">
    <source>
        <dbReference type="Pfam" id="PF01743"/>
    </source>
</evidence>
<feature type="domain" description="Poly A polymerase head" evidence="12">
    <location>
        <begin position="28"/>
        <end position="172"/>
    </location>
</feature>